<feature type="domain" description="DnaB/C C-terminal" evidence="2">
    <location>
        <begin position="143"/>
        <end position="214"/>
    </location>
</feature>
<dbReference type="RefSeq" id="WP_164509234.1">
    <property type="nucleotide sequence ID" value="NZ_JBHTOH010000087.1"/>
</dbReference>
<sequence>MKNEFYEVKELRLMSEYTLNDLVGTPQTVIANLILDHYALLGMDDHQLAIFLQIIKFRQLNENFPSPEQLAQVVRQPVTKVYQTLQELVKNGFLAVTAFKKDGQHHDQYDLTPFFNKLAQLQNQKNRVDQFQTQQAEISQLYKEFEVEFGRTLSPIEFETIDSWLNQDHYSVEIIRLALREAVLSDARSFKYLDRILLDWQRRQIKNSADLQRYKQKF</sequence>
<dbReference type="Pfam" id="PF07261">
    <property type="entry name" value="DnaB_2"/>
    <property type="match status" value="1"/>
</dbReference>
<proteinExistence type="inferred from homology"/>
<dbReference type="InterPro" id="IPR034829">
    <property type="entry name" value="DnaD-like_sf"/>
</dbReference>
<evidence type="ECO:0000256" key="1">
    <source>
        <dbReference type="ARBA" id="ARBA00093462"/>
    </source>
</evidence>
<dbReference type="InterPro" id="IPR006343">
    <property type="entry name" value="DnaB/C_C"/>
</dbReference>
<organism evidence="4 5">
    <name type="scientific">Lapidilactobacillus gannanensis</name>
    <dbReference type="NCBI Taxonomy" id="2486002"/>
    <lineage>
        <taxon>Bacteria</taxon>
        <taxon>Bacillati</taxon>
        <taxon>Bacillota</taxon>
        <taxon>Bacilli</taxon>
        <taxon>Lactobacillales</taxon>
        <taxon>Lactobacillaceae</taxon>
        <taxon>Lapidilactobacillus</taxon>
    </lineage>
</organism>
<evidence type="ECO:0000313" key="4">
    <source>
        <dbReference type="EMBL" id="MFD1411783.1"/>
    </source>
</evidence>
<comment type="similarity">
    <text evidence="1">Belongs to the DnaB/DnaD family.</text>
</comment>
<name>A0ABW4BRF7_9LACO</name>
<dbReference type="NCBIfam" id="TIGR01446">
    <property type="entry name" value="DnaD_dom"/>
    <property type="match status" value="1"/>
</dbReference>
<reference evidence="5" key="1">
    <citation type="journal article" date="2019" name="Int. J. Syst. Evol. Microbiol.">
        <title>The Global Catalogue of Microorganisms (GCM) 10K type strain sequencing project: providing services to taxonomists for standard genome sequencing and annotation.</title>
        <authorList>
            <consortium name="The Broad Institute Genomics Platform"/>
            <consortium name="The Broad Institute Genome Sequencing Center for Infectious Disease"/>
            <person name="Wu L."/>
            <person name="Ma J."/>
        </authorList>
    </citation>
    <scope>NUCLEOTIDE SEQUENCE [LARGE SCALE GENOMIC DNA]</scope>
    <source>
        <strain evidence="5">CCM 8937</strain>
    </source>
</reference>
<evidence type="ECO:0000259" key="2">
    <source>
        <dbReference type="Pfam" id="PF07261"/>
    </source>
</evidence>
<dbReference type="SUPFAM" id="SSF158499">
    <property type="entry name" value="DnaD domain-like"/>
    <property type="match status" value="1"/>
</dbReference>
<dbReference type="Gene3D" id="1.10.10.630">
    <property type="entry name" value="DnaD domain-like"/>
    <property type="match status" value="1"/>
</dbReference>
<keyword evidence="5" id="KW-1185">Reference proteome</keyword>
<dbReference type="PANTHER" id="PTHR37293:SF6">
    <property type="entry name" value="DNA REPLICATION PROTEIN DNAD"/>
    <property type="match status" value="1"/>
</dbReference>
<dbReference type="Proteomes" id="UP001597191">
    <property type="component" value="Unassembled WGS sequence"/>
</dbReference>
<feature type="domain" description="DnaD N-terminal" evidence="3">
    <location>
        <begin position="30"/>
        <end position="126"/>
    </location>
</feature>
<dbReference type="InterPro" id="IPR036388">
    <property type="entry name" value="WH-like_DNA-bd_sf"/>
</dbReference>
<protein>
    <submittedName>
        <fullName evidence="4">DnaD domain-containing protein</fullName>
    </submittedName>
</protein>
<evidence type="ECO:0000259" key="3">
    <source>
        <dbReference type="Pfam" id="PF21984"/>
    </source>
</evidence>
<dbReference type="Gene3D" id="1.10.10.10">
    <property type="entry name" value="Winged helix-like DNA-binding domain superfamily/Winged helix DNA-binding domain"/>
    <property type="match status" value="1"/>
</dbReference>
<dbReference type="Pfam" id="PF21984">
    <property type="entry name" value="DnaD_N"/>
    <property type="match status" value="1"/>
</dbReference>
<comment type="caution">
    <text evidence="4">The sequence shown here is derived from an EMBL/GenBank/DDBJ whole genome shotgun (WGS) entry which is preliminary data.</text>
</comment>
<dbReference type="InterPro" id="IPR053843">
    <property type="entry name" value="DnaD_N"/>
</dbReference>
<dbReference type="PANTHER" id="PTHR37293">
    <property type="entry name" value="PHAGE REPLICATION PROTEIN-RELATED"/>
    <property type="match status" value="1"/>
</dbReference>
<accession>A0ABW4BRF7</accession>
<evidence type="ECO:0000313" key="5">
    <source>
        <dbReference type="Proteomes" id="UP001597191"/>
    </source>
</evidence>
<gene>
    <name evidence="4" type="ORF">ACFQ4R_09315</name>
</gene>
<dbReference type="InterPro" id="IPR053162">
    <property type="entry name" value="DnaD"/>
</dbReference>
<dbReference type="EMBL" id="JBHTOH010000087">
    <property type="protein sequence ID" value="MFD1411783.1"/>
    <property type="molecule type" value="Genomic_DNA"/>
</dbReference>